<dbReference type="Pfam" id="PF09953">
    <property type="entry name" value="DUF2187"/>
    <property type="match status" value="1"/>
</dbReference>
<accession>A0ABW4MMD5</accession>
<proteinExistence type="predicted"/>
<evidence type="ECO:0000313" key="2">
    <source>
        <dbReference type="Proteomes" id="UP001597227"/>
    </source>
</evidence>
<dbReference type="EMBL" id="JBHUEK010000017">
    <property type="protein sequence ID" value="MFD1779177.1"/>
    <property type="molecule type" value="Genomic_DNA"/>
</dbReference>
<dbReference type="RefSeq" id="WP_304217007.1">
    <property type="nucleotide sequence ID" value="NZ_JBHUEK010000017.1"/>
</dbReference>
<sequence length="60" mass="6739">MATAKVGDNISFKRDGESYKGTVTVVRENSVIVEYGYNKEKDEPISTIVNHKNYKITKAT</sequence>
<dbReference type="InterPro" id="IPR018690">
    <property type="entry name" value="DUF2187"/>
</dbReference>
<comment type="caution">
    <text evidence="1">The sequence shown here is derived from an EMBL/GenBank/DDBJ whole genome shotgun (WGS) entry which is preliminary data.</text>
</comment>
<gene>
    <name evidence="1" type="ORF">ACFSFW_10905</name>
</gene>
<organism evidence="1 2">
    <name type="scientific">Fredinandcohnia salidurans</name>
    <dbReference type="NCBI Taxonomy" id="2595041"/>
    <lineage>
        <taxon>Bacteria</taxon>
        <taxon>Bacillati</taxon>
        <taxon>Bacillota</taxon>
        <taxon>Bacilli</taxon>
        <taxon>Bacillales</taxon>
        <taxon>Bacillaceae</taxon>
        <taxon>Fredinandcohnia</taxon>
    </lineage>
</organism>
<keyword evidence="2" id="KW-1185">Reference proteome</keyword>
<dbReference type="Proteomes" id="UP001597227">
    <property type="component" value="Unassembled WGS sequence"/>
</dbReference>
<name>A0ABW4MMD5_9BACI</name>
<reference evidence="2" key="1">
    <citation type="journal article" date="2019" name="Int. J. Syst. Evol. Microbiol.">
        <title>The Global Catalogue of Microorganisms (GCM) 10K type strain sequencing project: providing services to taxonomists for standard genome sequencing and annotation.</title>
        <authorList>
            <consortium name="The Broad Institute Genomics Platform"/>
            <consortium name="The Broad Institute Genome Sequencing Center for Infectious Disease"/>
            <person name="Wu L."/>
            <person name="Ma J."/>
        </authorList>
    </citation>
    <scope>NUCLEOTIDE SEQUENCE [LARGE SCALE GENOMIC DNA]</scope>
    <source>
        <strain evidence="2">CCUG 15531</strain>
    </source>
</reference>
<protein>
    <submittedName>
        <fullName evidence="1">DUF2187 family protein</fullName>
    </submittedName>
</protein>
<evidence type="ECO:0000313" key="1">
    <source>
        <dbReference type="EMBL" id="MFD1779177.1"/>
    </source>
</evidence>